<keyword evidence="1" id="KW-0812">Transmembrane</keyword>
<dbReference type="EMBL" id="GIFC01010933">
    <property type="protein sequence ID" value="MXU93016.1"/>
    <property type="molecule type" value="Transcribed_RNA"/>
</dbReference>
<accession>A0A6B0UTG6</accession>
<dbReference type="AlphaFoldDB" id="A0A6B0UTG6"/>
<proteinExistence type="predicted"/>
<keyword evidence="1" id="KW-0472">Membrane</keyword>
<keyword evidence="1" id="KW-1133">Transmembrane helix</keyword>
<feature type="transmembrane region" description="Helical" evidence="1">
    <location>
        <begin position="61"/>
        <end position="94"/>
    </location>
</feature>
<evidence type="ECO:0000313" key="2">
    <source>
        <dbReference type="EMBL" id="MXU93016.1"/>
    </source>
</evidence>
<name>A0A6B0UTG6_IXORI</name>
<evidence type="ECO:0000256" key="1">
    <source>
        <dbReference type="SAM" id="Phobius"/>
    </source>
</evidence>
<feature type="transmembrane region" description="Helical" evidence="1">
    <location>
        <begin position="20"/>
        <end position="41"/>
    </location>
</feature>
<organism evidence="2">
    <name type="scientific">Ixodes ricinus</name>
    <name type="common">Common tick</name>
    <name type="synonym">Acarus ricinus</name>
    <dbReference type="NCBI Taxonomy" id="34613"/>
    <lineage>
        <taxon>Eukaryota</taxon>
        <taxon>Metazoa</taxon>
        <taxon>Ecdysozoa</taxon>
        <taxon>Arthropoda</taxon>
        <taxon>Chelicerata</taxon>
        <taxon>Arachnida</taxon>
        <taxon>Acari</taxon>
        <taxon>Parasitiformes</taxon>
        <taxon>Ixodida</taxon>
        <taxon>Ixodoidea</taxon>
        <taxon>Ixodidae</taxon>
        <taxon>Ixodinae</taxon>
        <taxon>Ixodes</taxon>
    </lineage>
</organism>
<reference evidence="2" key="1">
    <citation type="submission" date="2019-12" db="EMBL/GenBank/DDBJ databases">
        <title>An insight into the sialome of adult female Ixodes ricinus ticks feeding for 6 days.</title>
        <authorList>
            <person name="Perner J."/>
            <person name="Ribeiro J.M.C."/>
        </authorList>
    </citation>
    <scope>NUCLEOTIDE SEQUENCE</scope>
    <source>
        <strain evidence="2">Semi-engorged</strain>
        <tissue evidence="2">Salivary glands</tissue>
    </source>
</reference>
<sequence length="140" mass="16197">MHLYDTCFEISLLCLGDHNFSLLCILVLDGCFLCICMSEFLDRRCHVYQTMSFVLTRPFFCMVYCILCIVGQCVLSFAWCNAFVYIFIVVFISYSRLSRINSAYDKCVIRVLYRCSSQINLDSASCHRLQCCFPAIAYLS</sequence>
<protein>
    <submittedName>
        <fullName evidence="2">Uncharacterized protein</fullName>
    </submittedName>
</protein>